<evidence type="ECO:0000313" key="6">
    <source>
        <dbReference type="Proteomes" id="UP000288227"/>
    </source>
</evidence>
<evidence type="ECO:0000313" key="5">
    <source>
        <dbReference type="EMBL" id="GCC51605.1"/>
    </source>
</evidence>
<dbReference type="AlphaFoldDB" id="A0A401U9P1"/>
<keyword evidence="3 5" id="KW-0067">ATP-binding</keyword>
<dbReference type="InterPro" id="IPR051782">
    <property type="entry name" value="ABC_Transporter_VariousFunc"/>
</dbReference>
<keyword evidence="6" id="KW-1185">Reference proteome</keyword>
<gene>
    <name evidence="5" type="ORF">SanaruYs_18310</name>
</gene>
<name>A0A401U9P1_9BACT</name>
<proteinExistence type="predicted"/>
<keyword evidence="2" id="KW-0547">Nucleotide-binding</keyword>
<dbReference type="Pfam" id="PF00005">
    <property type="entry name" value="ABC_tran"/>
    <property type="match status" value="1"/>
</dbReference>
<reference evidence="5 6" key="1">
    <citation type="submission" date="2018-11" db="EMBL/GenBank/DDBJ databases">
        <title>Chryseotalea sanarue gen. nov., sp., nov., a member of the family Cytophagaceae, isolated from a brackish lake in Hamamatsu Japan.</title>
        <authorList>
            <person name="Maejima Y."/>
            <person name="Iino T."/>
            <person name="Muraguchi Y."/>
            <person name="Fukuda K."/>
            <person name="Ohkuma M."/>
            <person name="Moriuchi R."/>
            <person name="Dohra H."/>
            <person name="Kimbara K."/>
            <person name="Shintani M."/>
        </authorList>
    </citation>
    <scope>NUCLEOTIDE SEQUENCE [LARGE SCALE GENOMIC DNA]</scope>
    <source>
        <strain evidence="5 6">Ys</strain>
    </source>
</reference>
<dbReference type="Proteomes" id="UP000288227">
    <property type="component" value="Unassembled WGS sequence"/>
</dbReference>
<comment type="caution">
    <text evidence="5">The sequence shown here is derived from an EMBL/GenBank/DDBJ whole genome shotgun (WGS) entry which is preliminary data.</text>
</comment>
<dbReference type="Gene3D" id="3.40.50.300">
    <property type="entry name" value="P-loop containing nucleotide triphosphate hydrolases"/>
    <property type="match status" value="1"/>
</dbReference>
<accession>A0A401U9P1</accession>
<dbReference type="PANTHER" id="PTHR42939">
    <property type="entry name" value="ABC TRANSPORTER ATP-BINDING PROTEIN ALBC-RELATED"/>
    <property type="match status" value="1"/>
</dbReference>
<dbReference type="GO" id="GO:0016887">
    <property type="term" value="F:ATP hydrolysis activity"/>
    <property type="evidence" value="ECO:0007669"/>
    <property type="project" value="InterPro"/>
</dbReference>
<dbReference type="InterPro" id="IPR027417">
    <property type="entry name" value="P-loop_NTPase"/>
</dbReference>
<dbReference type="PROSITE" id="PS00211">
    <property type="entry name" value="ABC_TRANSPORTER_1"/>
    <property type="match status" value="1"/>
</dbReference>
<dbReference type="SUPFAM" id="SSF52540">
    <property type="entry name" value="P-loop containing nucleoside triphosphate hydrolases"/>
    <property type="match status" value="1"/>
</dbReference>
<dbReference type="EMBL" id="BHXQ01000003">
    <property type="protein sequence ID" value="GCC51605.1"/>
    <property type="molecule type" value="Genomic_DNA"/>
</dbReference>
<dbReference type="GO" id="GO:0005524">
    <property type="term" value="F:ATP binding"/>
    <property type="evidence" value="ECO:0007669"/>
    <property type="project" value="UniProtKB-KW"/>
</dbReference>
<organism evidence="5 6">
    <name type="scientific">Chryseotalea sanaruensis</name>
    <dbReference type="NCBI Taxonomy" id="2482724"/>
    <lineage>
        <taxon>Bacteria</taxon>
        <taxon>Pseudomonadati</taxon>
        <taxon>Bacteroidota</taxon>
        <taxon>Cytophagia</taxon>
        <taxon>Cytophagales</taxon>
        <taxon>Chryseotaleaceae</taxon>
        <taxon>Chryseotalea</taxon>
    </lineage>
</organism>
<feature type="domain" description="ABC transporter" evidence="4">
    <location>
        <begin position="25"/>
        <end position="154"/>
    </location>
</feature>
<evidence type="ECO:0000259" key="4">
    <source>
        <dbReference type="Pfam" id="PF00005"/>
    </source>
</evidence>
<evidence type="ECO:0000256" key="1">
    <source>
        <dbReference type="ARBA" id="ARBA00022448"/>
    </source>
</evidence>
<keyword evidence="1" id="KW-0813">Transport</keyword>
<dbReference type="PANTHER" id="PTHR42939:SF1">
    <property type="entry name" value="ABC TRANSPORTER ATP-BINDING PROTEIN ALBC-RELATED"/>
    <property type="match status" value="1"/>
</dbReference>
<evidence type="ECO:0000256" key="3">
    <source>
        <dbReference type="ARBA" id="ARBA00022840"/>
    </source>
</evidence>
<protein>
    <submittedName>
        <fullName evidence="5">ABC transporter ATP-binding protein</fullName>
    </submittedName>
</protein>
<sequence>MIILSHIKKDYSSRTILNFAHLEIPEGIHWLKGGNGSGKTTLMKIIAGINPFDGEVSVDSVNLKSKPIAYRKLVSYAEAEPLFPEFLTGTELIRFVQQTRQASNQQVDDLLAHLDIADFIKYPVGTYSSGMLKKLSLLMTFIGDMKLILLDEPLITIDDEFMPKLLSLISQRCEAGVSFIISSHQQLPETHFVCKGVLKIENHSANFTLL</sequence>
<dbReference type="InterPro" id="IPR017871">
    <property type="entry name" value="ABC_transporter-like_CS"/>
</dbReference>
<dbReference type="InterPro" id="IPR003439">
    <property type="entry name" value="ABC_transporter-like_ATP-bd"/>
</dbReference>
<dbReference type="OrthoDB" id="9801987at2"/>
<evidence type="ECO:0000256" key="2">
    <source>
        <dbReference type="ARBA" id="ARBA00022741"/>
    </source>
</evidence>
<dbReference type="RefSeq" id="WP_127122261.1">
    <property type="nucleotide sequence ID" value="NZ_BHXQ01000003.1"/>
</dbReference>